<evidence type="ECO:0000259" key="8">
    <source>
        <dbReference type="PROSITE" id="PS51236"/>
    </source>
</evidence>
<dbReference type="FunFam" id="2.60.120.200:FF:000002">
    <property type="entry name" value="Thrombospondin 3"/>
    <property type="match status" value="1"/>
</dbReference>
<dbReference type="AlphaFoldDB" id="A0AAV8ZJ49"/>
<dbReference type="InterPro" id="IPR008859">
    <property type="entry name" value="Thrombospondin_C"/>
</dbReference>
<feature type="region of interest" description="Disordered" evidence="7">
    <location>
        <begin position="1"/>
        <end position="29"/>
    </location>
</feature>
<dbReference type="EMBL" id="JAPWTK010000001">
    <property type="protein sequence ID" value="KAJ8963401.1"/>
    <property type="molecule type" value="Genomic_DNA"/>
</dbReference>
<evidence type="ECO:0000256" key="1">
    <source>
        <dbReference type="ARBA" id="ARBA00022536"/>
    </source>
</evidence>
<dbReference type="GO" id="GO:0005576">
    <property type="term" value="C:extracellular region"/>
    <property type="evidence" value="ECO:0007669"/>
    <property type="project" value="InterPro"/>
</dbReference>
<gene>
    <name evidence="9" type="ORF">NQ318_018880</name>
</gene>
<dbReference type="SUPFAM" id="SSF103647">
    <property type="entry name" value="TSP type-3 repeat"/>
    <property type="match status" value="2"/>
</dbReference>
<reference evidence="9" key="1">
    <citation type="journal article" date="2023" name="Insect Mol. Biol.">
        <title>Genome sequencing provides insights into the evolution of gene families encoding plant cell wall-degrading enzymes in longhorned beetles.</title>
        <authorList>
            <person name="Shin N.R."/>
            <person name="Okamura Y."/>
            <person name="Kirsch R."/>
            <person name="Pauchet Y."/>
        </authorList>
    </citation>
    <scope>NUCLEOTIDE SEQUENCE</scope>
    <source>
        <strain evidence="9">AMC_N1</strain>
    </source>
</reference>
<dbReference type="PROSITE" id="PS51236">
    <property type="entry name" value="TSP_CTER"/>
    <property type="match status" value="1"/>
</dbReference>
<dbReference type="GO" id="GO:0007155">
    <property type="term" value="P:cell adhesion"/>
    <property type="evidence" value="ECO:0007669"/>
    <property type="project" value="InterPro"/>
</dbReference>
<keyword evidence="5" id="KW-0325">Glycoprotein</keyword>
<dbReference type="FunFam" id="4.10.1080.10:FF:000001">
    <property type="entry name" value="Thrombospondin 3"/>
    <property type="match status" value="1"/>
</dbReference>
<comment type="caution">
    <text evidence="9">The sequence shown here is derived from an EMBL/GenBank/DDBJ whole genome shotgun (WGS) entry which is preliminary data.</text>
</comment>
<dbReference type="PANTHER" id="PTHR10199:SF100">
    <property type="entry name" value="THROMBOSPONDIN, ISOFORM A"/>
    <property type="match status" value="1"/>
</dbReference>
<evidence type="ECO:0000256" key="5">
    <source>
        <dbReference type="ARBA" id="ARBA00023180"/>
    </source>
</evidence>
<evidence type="ECO:0000313" key="10">
    <source>
        <dbReference type="Proteomes" id="UP001162162"/>
    </source>
</evidence>
<dbReference type="GO" id="GO:0005509">
    <property type="term" value="F:calcium ion binding"/>
    <property type="evidence" value="ECO:0007669"/>
    <property type="project" value="UniProtKB-UniRule"/>
</dbReference>
<dbReference type="Pfam" id="PF05735">
    <property type="entry name" value="TSP_C"/>
    <property type="match status" value="1"/>
</dbReference>
<evidence type="ECO:0000313" key="9">
    <source>
        <dbReference type="EMBL" id="KAJ8963401.1"/>
    </source>
</evidence>
<dbReference type="SUPFAM" id="SSF49899">
    <property type="entry name" value="Concanavalin A-like lectins/glucanases"/>
    <property type="match status" value="1"/>
</dbReference>
<keyword evidence="3" id="KW-0677">Repeat</keyword>
<accession>A0AAV8ZJ49</accession>
<dbReference type="InterPro" id="IPR028974">
    <property type="entry name" value="TSP_type-3_rpt"/>
</dbReference>
<proteinExistence type="predicted"/>
<organism evidence="9 10">
    <name type="scientific">Aromia moschata</name>
    <dbReference type="NCBI Taxonomy" id="1265417"/>
    <lineage>
        <taxon>Eukaryota</taxon>
        <taxon>Metazoa</taxon>
        <taxon>Ecdysozoa</taxon>
        <taxon>Arthropoda</taxon>
        <taxon>Hexapoda</taxon>
        <taxon>Insecta</taxon>
        <taxon>Pterygota</taxon>
        <taxon>Neoptera</taxon>
        <taxon>Endopterygota</taxon>
        <taxon>Coleoptera</taxon>
        <taxon>Polyphaga</taxon>
        <taxon>Cucujiformia</taxon>
        <taxon>Chrysomeloidea</taxon>
        <taxon>Cerambycidae</taxon>
        <taxon>Cerambycinae</taxon>
        <taxon>Callichromatini</taxon>
        <taxon>Aromia</taxon>
    </lineage>
</organism>
<name>A0AAV8ZJ49_9CUCU</name>
<dbReference type="Pfam" id="PF02412">
    <property type="entry name" value="TSP_3"/>
    <property type="match status" value="4"/>
</dbReference>
<evidence type="ECO:0000256" key="3">
    <source>
        <dbReference type="ARBA" id="ARBA00022737"/>
    </source>
</evidence>
<keyword evidence="1" id="KW-0245">EGF-like domain</keyword>
<sequence>MDDDGVTNDRDNCRRVRNPFQTDKDRDTIGDECDNCPNESNRAQGDQNQNLIGDACEDSIDMDRDGIGNDQDNCKIHPNPDQLDTDGDGLGDVCDSDLDADGIPNDRDNCVYVYNRDQRDSNGDGVGDECDIDLDFDEVDDTRDVCRSNSLITDTDFSVYQSVELDPAVDLEYVPIWQVHNKGKELRQLITSNPELAVGKAQFLGVDFEGTFYVDSDEDGNYVGFVFSYQSNKKFYAVMWKKTDQTYGGNTPGSNRVTALSGVEIKVVDSRTGPSRALINALRHTGNTPDQVTLLWQDPRHTGWKSKTPYRWSLIHRPSIGLIRLRIYDRSNITLDTGNIFDSTHQGGRLGLLAFSQEKVTYSNLQYRCNDNLNDEIWRSCLRKLDRR</sequence>
<evidence type="ECO:0000256" key="7">
    <source>
        <dbReference type="SAM" id="MobiDB-lite"/>
    </source>
</evidence>
<keyword evidence="4 6" id="KW-0106">Calcium</keyword>
<feature type="domain" description="TSP C-terminal" evidence="8">
    <location>
        <begin position="158"/>
        <end position="374"/>
    </location>
</feature>
<dbReference type="InterPro" id="IPR013320">
    <property type="entry name" value="ConA-like_dom_sf"/>
</dbReference>
<dbReference type="PROSITE" id="PS51234">
    <property type="entry name" value="TSP3"/>
    <property type="match status" value="1"/>
</dbReference>
<dbReference type="InterPro" id="IPR003367">
    <property type="entry name" value="Thrombospondin_3-like_rpt"/>
</dbReference>
<protein>
    <recommendedName>
        <fullName evidence="8">TSP C-terminal domain-containing protein</fullName>
    </recommendedName>
</protein>
<dbReference type="Gene3D" id="2.60.120.200">
    <property type="match status" value="1"/>
</dbReference>
<evidence type="ECO:0000256" key="6">
    <source>
        <dbReference type="PROSITE-ProRule" id="PRU00634"/>
    </source>
</evidence>
<evidence type="ECO:0000256" key="2">
    <source>
        <dbReference type="ARBA" id="ARBA00022729"/>
    </source>
</evidence>
<dbReference type="InterPro" id="IPR017897">
    <property type="entry name" value="Thrombospondin_3_rpt"/>
</dbReference>
<evidence type="ECO:0000256" key="4">
    <source>
        <dbReference type="ARBA" id="ARBA00022837"/>
    </source>
</evidence>
<dbReference type="Proteomes" id="UP001162162">
    <property type="component" value="Unassembled WGS sequence"/>
</dbReference>
<dbReference type="Gene3D" id="4.10.1080.10">
    <property type="entry name" value="TSP type-3 repeat"/>
    <property type="match status" value="2"/>
</dbReference>
<keyword evidence="2" id="KW-0732">Signal</keyword>
<feature type="repeat" description="TSP type-3" evidence="6">
    <location>
        <begin position="83"/>
        <end position="118"/>
    </location>
</feature>
<keyword evidence="10" id="KW-1185">Reference proteome</keyword>
<dbReference type="PANTHER" id="PTHR10199">
    <property type="entry name" value="THROMBOSPONDIN"/>
    <property type="match status" value="1"/>
</dbReference>